<dbReference type="OrthoDB" id="103047at2"/>
<reference evidence="3 4" key="1">
    <citation type="submission" date="2019-03" db="EMBL/GenBank/DDBJ databases">
        <title>Draft genome sequences of novel Actinobacteria.</title>
        <authorList>
            <person name="Sahin N."/>
            <person name="Ay H."/>
            <person name="Saygin H."/>
        </authorList>
    </citation>
    <scope>NUCLEOTIDE SEQUENCE [LARGE SCALE GENOMIC DNA]</scope>
    <source>
        <strain evidence="3 4">5K138</strain>
    </source>
</reference>
<dbReference type="Gene3D" id="3.40.50.720">
    <property type="entry name" value="NAD(P)-binding Rossmann-like Domain"/>
    <property type="match status" value="1"/>
</dbReference>
<comment type="caution">
    <text evidence="3">The sequence shown here is derived from an EMBL/GenBank/DDBJ whole genome shotgun (WGS) entry which is preliminary data.</text>
</comment>
<evidence type="ECO:0000259" key="2">
    <source>
        <dbReference type="Pfam" id="PF01408"/>
    </source>
</evidence>
<dbReference type="PANTHER" id="PTHR43818:SF11">
    <property type="entry name" value="BCDNA.GH03377"/>
    <property type="match status" value="1"/>
</dbReference>
<dbReference type="GO" id="GO:0000166">
    <property type="term" value="F:nucleotide binding"/>
    <property type="evidence" value="ECO:0007669"/>
    <property type="project" value="InterPro"/>
</dbReference>
<dbReference type="PANTHER" id="PTHR43818">
    <property type="entry name" value="BCDNA.GH03377"/>
    <property type="match status" value="1"/>
</dbReference>
<dbReference type="Pfam" id="PF01408">
    <property type="entry name" value="GFO_IDH_MocA"/>
    <property type="match status" value="1"/>
</dbReference>
<gene>
    <name evidence="3" type="ORF">E1269_18875</name>
</gene>
<dbReference type="InterPro" id="IPR036291">
    <property type="entry name" value="NAD(P)-bd_dom_sf"/>
</dbReference>
<dbReference type="InterPro" id="IPR000683">
    <property type="entry name" value="Gfo/Idh/MocA-like_OxRdtase_N"/>
</dbReference>
<accession>A0A4R5D9C1</accession>
<name>A0A4R5D9C1_9ACTN</name>
<dbReference type="SUPFAM" id="SSF55347">
    <property type="entry name" value="Glyceraldehyde-3-phosphate dehydrogenase-like, C-terminal domain"/>
    <property type="match status" value="1"/>
</dbReference>
<dbReference type="GO" id="GO:0016491">
    <property type="term" value="F:oxidoreductase activity"/>
    <property type="evidence" value="ECO:0007669"/>
    <property type="project" value="UniProtKB-KW"/>
</dbReference>
<feature type="domain" description="Gfo/Idh/MocA-like oxidoreductase N-terminal" evidence="2">
    <location>
        <begin position="8"/>
        <end position="123"/>
    </location>
</feature>
<dbReference type="SUPFAM" id="SSF51735">
    <property type="entry name" value="NAD(P)-binding Rossmann-fold domains"/>
    <property type="match status" value="1"/>
</dbReference>
<proteinExistence type="predicted"/>
<keyword evidence="4" id="KW-1185">Reference proteome</keyword>
<keyword evidence="1" id="KW-0560">Oxidoreductase</keyword>
<evidence type="ECO:0000313" key="3">
    <source>
        <dbReference type="EMBL" id="TDE08004.1"/>
    </source>
</evidence>
<sequence>MTGPDGVDVAVVGLRFGEQFLPIYLSHPHVRSVAIVDTSADRLREVGDRHGVRHRYRSFDDVLADERWQAVHILTPVALHADYALAALAAGKHCACAVPMATELADLEAIVAAQRRTGTVYMMMETAVFGREYLLADQLRRTGRLGELILYRGYHVQNLDGHPEYWRGYPPMKYSTHALSPALALTGRTVAEVTAYGSGRLTDDRLGEKGNPYPAEVGLFRLRDSDLVAQVTVSFFQTARPTVEGFSVYGDRGSFEWSGAEGDPVMLFEETSTATGGSDGRRHGTDLAVTQLYAPDRDDRLPAEVTPYLRPHQLVPHDGGGPVVVPAAHGGSHPHLVHEFVSSIVEHRPPAVDTATAAAWTAPGICAHESALAGGKPVQVPSYA</sequence>
<dbReference type="Proteomes" id="UP000294739">
    <property type="component" value="Unassembled WGS sequence"/>
</dbReference>
<protein>
    <submittedName>
        <fullName evidence="3">Gfo/Idh/MocA family oxidoreductase</fullName>
    </submittedName>
</protein>
<dbReference type="InterPro" id="IPR050463">
    <property type="entry name" value="Gfo/Idh/MocA_oxidrdct_glycsds"/>
</dbReference>
<dbReference type="Gene3D" id="3.30.360.10">
    <property type="entry name" value="Dihydrodipicolinate Reductase, domain 2"/>
    <property type="match status" value="1"/>
</dbReference>
<dbReference type="RefSeq" id="WP_131897340.1">
    <property type="nucleotide sequence ID" value="NZ_SMKZ01000028.1"/>
</dbReference>
<evidence type="ECO:0000313" key="4">
    <source>
        <dbReference type="Proteomes" id="UP000294739"/>
    </source>
</evidence>
<dbReference type="InParanoid" id="A0A4R5D9C1"/>
<dbReference type="AlphaFoldDB" id="A0A4R5D9C1"/>
<evidence type="ECO:0000256" key="1">
    <source>
        <dbReference type="ARBA" id="ARBA00023002"/>
    </source>
</evidence>
<dbReference type="EMBL" id="SMKZ01000028">
    <property type="protein sequence ID" value="TDE08004.1"/>
    <property type="molecule type" value="Genomic_DNA"/>
</dbReference>
<organism evidence="3 4">
    <name type="scientific">Jiangella asiatica</name>
    <dbReference type="NCBI Taxonomy" id="2530372"/>
    <lineage>
        <taxon>Bacteria</taxon>
        <taxon>Bacillati</taxon>
        <taxon>Actinomycetota</taxon>
        <taxon>Actinomycetes</taxon>
        <taxon>Jiangellales</taxon>
        <taxon>Jiangellaceae</taxon>
        <taxon>Jiangella</taxon>
    </lineage>
</organism>